<name>A0ABW4YU73_9HYPH</name>
<proteinExistence type="predicted"/>
<dbReference type="RefSeq" id="WP_213352370.1">
    <property type="nucleotide sequence ID" value="NZ_JAHBGB010000023.1"/>
</dbReference>
<dbReference type="Proteomes" id="UP001597299">
    <property type="component" value="Unassembled WGS sequence"/>
</dbReference>
<sequence length="313" mass="33357">MRRLVRAVVLIAALAGSPLAALAEPVFPNDGSVGMQPPEGMTPIPGVAGFEDRAAKAAIVVMEVPHGDFDTIVKTFNRETLQQQGVTVEGQREIALPDGGRGLVLTGYQSVGAVALKKWIMLAGGKSQTALVTAQLPEESSSRYSDAAIEATLASVVFRAPPTQEEMLARLPFTFQSLEGFKVMRVLGNSAVLLVKGEEAAPQEGRPIFIAGVVPGEVGESERESLAKRAIASVPGVRDLRVERGGPLRIGGQPGIEIVANAADLQTGKPMKVVQWLRFGRTNYIRMVGVLPADDFARDFDGLRALRDGLEPR</sequence>
<comment type="caution">
    <text evidence="2">The sequence shown here is derived from an EMBL/GenBank/DDBJ whole genome shotgun (WGS) entry which is preliminary data.</text>
</comment>
<feature type="chain" id="PRO_5045419237" evidence="1">
    <location>
        <begin position="24"/>
        <end position="313"/>
    </location>
</feature>
<reference evidence="3" key="1">
    <citation type="journal article" date="2019" name="Int. J. Syst. Evol. Microbiol.">
        <title>The Global Catalogue of Microorganisms (GCM) 10K type strain sequencing project: providing services to taxonomists for standard genome sequencing and annotation.</title>
        <authorList>
            <consortium name="The Broad Institute Genomics Platform"/>
            <consortium name="The Broad Institute Genome Sequencing Center for Infectious Disease"/>
            <person name="Wu L."/>
            <person name="Ma J."/>
        </authorList>
    </citation>
    <scope>NUCLEOTIDE SEQUENCE [LARGE SCALE GENOMIC DNA]</scope>
    <source>
        <strain evidence="3">CCM 7435</strain>
    </source>
</reference>
<organism evidence="2 3">
    <name type="scientific">Ancylobacter oerskovii</name>
    <dbReference type="NCBI Taxonomy" id="459519"/>
    <lineage>
        <taxon>Bacteria</taxon>
        <taxon>Pseudomonadati</taxon>
        <taxon>Pseudomonadota</taxon>
        <taxon>Alphaproteobacteria</taxon>
        <taxon>Hyphomicrobiales</taxon>
        <taxon>Xanthobacteraceae</taxon>
        <taxon>Ancylobacter</taxon>
    </lineage>
</organism>
<evidence type="ECO:0000313" key="3">
    <source>
        <dbReference type="Proteomes" id="UP001597299"/>
    </source>
</evidence>
<keyword evidence="1" id="KW-0732">Signal</keyword>
<feature type="signal peptide" evidence="1">
    <location>
        <begin position="1"/>
        <end position="23"/>
    </location>
</feature>
<dbReference type="EMBL" id="JBHUHD010000001">
    <property type="protein sequence ID" value="MFD2139841.1"/>
    <property type="molecule type" value="Genomic_DNA"/>
</dbReference>
<evidence type="ECO:0000313" key="2">
    <source>
        <dbReference type="EMBL" id="MFD2139841.1"/>
    </source>
</evidence>
<gene>
    <name evidence="2" type="ORF">ACFSNC_05490</name>
</gene>
<keyword evidence="3" id="KW-1185">Reference proteome</keyword>
<evidence type="ECO:0000256" key="1">
    <source>
        <dbReference type="SAM" id="SignalP"/>
    </source>
</evidence>
<protein>
    <submittedName>
        <fullName evidence="2">Uncharacterized protein</fullName>
    </submittedName>
</protein>
<accession>A0ABW4YU73</accession>